<reference evidence="1" key="1">
    <citation type="submission" date="2019-08" db="EMBL/GenBank/DDBJ databases">
        <authorList>
            <person name="Kucharzyk K."/>
            <person name="Murdoch R.W."/>
            <person name="Higgins S."/>
            <person name="Loffler F."/>
        </authorList>
    </citation>
    <scope>NUCLEOTIDE SEQUENCE</scope>
</reference>
<gene>
    <name evidence="1" type="ORF">SDC9_76051</name>
</gene>
<evidence type="ECO:0000313" key="1">
    <source>
        <dbReference type="EMBL" id="MPM29511.1"/>
    </source>
</evidence>
<name>A0A644YNR2_9ZZZZ</name>
<dbReference type="AlphaFoldDB" id="A0A644YNR2"/>
<protein>
    <submittedName>
        <fullName evidence="1">Uncharacterized protein</fullName>
    </submittedName>
</protein>
<accession>A0A644YNR2</accession>
<proteinExistence type="predicted"/>
<comment type="caution">
    <text evidence="1">The sequence shown here is derived from an EMBL/GenBank/DDBJ whole genome shotgun (WGS) entry which is preliminary data.</text>
</comment>
<dbReference type="EMBL" id="VSSQ01005531">
    <property type="protein sequence ID" value="MPM29511.1"/>
    <property type="molecule type" value="Genomic_DNA"/>
</dbReference>
<sequence length="74" mass="8107">MNEADANVISFYRSDVIARVDTGKQNIGPAAARLGKIHPAAVIAAEIVDDSRHELDRIMCFQKKTLKTLNGKRG</sequence>
<organism evidence="1">
    <name type="scientific">bioreactor metagenome</name>
    <dbReference type="NCBI Taxonomy" id="1076179"/>
    <lineage>
        <taxon>unclassified sequences</taxon>
        <taxon>metagenomes</taxon>
        <taxon>ecological metagenomes</taxon>
    </lineage>
</organism>